<comment type="caution">
    <text evidence="1">The sequence shown here is derived from an EMBL/GenBank/DDBJ whole genome shotgun (WGS) entry which is preliminary data.</text>
</comment>
<name>A0ABW4LS90_9BACI</name>
<dbReference type="PANTHER" id="PTHR47271">
    <property type="entry name" value="ARGININE DEIMINASE"/>
    <property type="match status" value="1"/>
</dbReference>
<sequence>METNLYLKQVYCRNEYDVMKRVVVCKPTFLSLGNPLRVVNRGSIETTIDLDKAMSQHGLFIKKLQEYEIEVNYLEPKAPYTEGVFTRDVGFVLGEEMFISKMAHPPRVGEEQVLIDWLNHEGIPHQDLTKDHIEGGDVLVDGRYIFVGVSNRTNLVSVQHLQALLLNFEVKALPFSDKFLHLDCIFNIVSPTEALLYPGELSKEDEAFITSKYEIIELSKREQATLGTNILSIGHKRIISEPMNEEVNRKLRNRGFEVIEVPFSELIKAGGSFRCCSLPLIRK</sequence>
<dbReference type="Pfam" id="PF19420">
    <property type="entry name" value="DDAH_eukar"/>
    <property type="match status" value="1"/>
</dbReference>
<proteinExistence type="predicted"/>
<dbReference type="Proteomes" id="UP001597214">
    <property type="component" value="Unassembled WGS sequence"/>
</dbReference>
<accession>A0ABW4LS90</accession>
<evidence type="ECO:0000313" key="2">
    <source>
        <dbReference type="Proteomes" id="UP001597214"/>
    </source>
</evidence>
<dbReference type="EMBL" id="JBHUEM010000021">
    <property type="protein sequence ID" value="MFD1737634.1"/>
    <property type="molecule type" value="Genomic_DNA"/>
</dbReference>
<reference evidence="2" key="1">
    <citation type="journal article" date="2019" name="Int. J. Syst. Evol. Microbiol.">
        <title>The Global Catalogue of Microorganisms (GCM) 10K type strain sequencing project: providing services to taxonomists for standard genome sequencing and annotation.</title>
        <authorList>
            <consortium name="The Broad Institute Genomics Platform"/>
            <consortium name="The Broad Institute Genome Sequencing Center for Infectious Disease"/>
            <person name="Wu L."/>
            <person name="Ma J."/>
        </authorList>
    </citation>
    <scope>NUCLEOTIDE SEQUENCE [LARGE SCALE GENOMIC DNA]</scope>
    <source>
        <strain evidence="2">CCUG 49339</strain>
    </source>
</reference>
<protein>
    <submittedName>
        <fullName evidence="1">Dimethylarginine dimethylaminohydrolase family protein</fullName>
    </submittedName>
</protein>
<dbReference type="RefSeq" id="WP_377928853.1">
    <property type="nucleotide sequence ID" value="NZ_JBHUEM010000021.1"/>
</dbReference>
<dbReference type="Gene3D" id="3.75.10.10">
    <property type="entry name" value="L-arginine/glycine Amidinotransferase, Chain A"/>
    <property type="match status" value="1"/>
</dbReference>
<organism evidence="1 2">
    <name type="scientific">Bacillus salitolerans</name>
    <dbReference type="NCBI Taxonomy" id="1437434"/>
    <lineage>
        <taxon>Bacteria</taxon>
        <taxon>Bacillati</taxon>
        <taxon>Bacillota</taxon>
        <taxon>Bacilli</taxon>
        <taxon>Bacillales</taxon>
        <taxon>Bacillaceae</taxon>
        <taxon>Bacillus</taxon>
    </lineage>
</organism>
<keyword evidence="2" id="KW-1185">Reference proteome</keyword>
<dbReference type="PANTHER" id="PTHR47271:SF2">
    <property type="entry name" value="ARGININE DEIMINASE"/>
    <property type="match status" value="1"/>
</dbReference>
<dbReference type="SUPFAM" id="SSF55909">
    <property type="entry name" value="Pentein"/>
    <property type="match status" value="1"/>
</dbReference>
<gene>
    <name evidence="1" type="ORF">ACFSCX_13890</name>
</gene>
<evidence type="ECO:0000313" key="1">
    <source>
        <dbReference type="EMBL" id="MFD1737634.1"/>
    </source>
</evidence>